<dbReference type="AlphaFoldDB" id="A0A9P7RZQ2"/>
<name>A0A9P7RZQ2_9AGAR</name>
<dbReference type="EMBL" id="CM032185">
    <property type="protein sequence ID" value="KAG7092121.1"/>
    <property type="molecule type" value="Genomic_DNA"/>
</dbReference>
<dbReference type="InterPro" id="IPR052974">
    <property type="entry name" value="GH79_Enzymes"/>
</dbReference>
<dbReference type="PANTHER" id="PTHR36183:SF2">
    <property type="entry name" value="BETA-GLUCURONIDASE C-TERMINAL DOMAIN-CONTAINING PROTEIN"/>
    <property type="match status" value="1"/>
</dbReference>
<dbReference type="Proteomes" id="UP001049176">
    <property type="component" value="Chromosome 5"/>
</dbReference>
<feature type="signal peptide" evidence="1">
    <location>
        <begin position="1"/>
        <end position="28"/>
    </location>
</feature>
<dbReference type="PANTHER" id="PTHR36183">
    <property type="entry name" value="BETA-GLUCURONIDASE"/>
    <property type="match status" value="1"/>
</dbReference>
<sequence>MAYQSLQQTQKMAFQLLSLLVATSSALAVTVNLSNNVPGGTFVVSPSLFSLSIEQDRWTDWVGLNSRNEFFFNTLDNLVRITGEPPRLRIGADSEDHTSFNGALVTPQAAFPPPTTTVPYPEASSVVVGDAYYRTARFLPPSTCD</sequence>
<dbReference type="GeneID" id="66077571"/>
<dbReference type="OrthoDB" id="2796951at2759"/>
<evidence type="ECO:0000313" key="2">
    <source>
        <dbReference type="EMBL" id="KAG7092121.1"/>
    </source>
</evidence>
<proteinExistence type="predicted"/>
<reference evidence="2" key="1">
    <citation type="journal article" date="2021" name="Genome Biol. Evol.">
        <title>The assembled and annotated genome of the fairy-ring fungus Marasmius oreades.</title>
        <authorList>
            <person name="Hiltunen M."/>
            <person name="Ament-Velasquez S.L."/>
            <person name="Johannesson H."/>
        </authorList>
    </citation>
    <scope>NUCLEOTIDE SEQUENCE</scope>
    <source>
        <strain evidence="2">03SP1</strain>
    </source>
</reference>
<keyword evidence="3" id="KW-1185">Reference proteome</keyword>
<comment type="caution">
    <text evidence="2">The sequence shown here is derived from an EMBL/GenBank/DDBJ whole genome shotgun (WGS) entry which is preliminary data.</text>
</comment>
<organism evidence="2 3">
    <name type="scientific">Marasmius oreades</name>
    <name type="common">fairy-ring Marasmius</name>
    <dbReference type="NCBI Taxonomy" id="181124"/>
    <lineage>
        <taxon>Eukaryota</taxon>
        <taxon>Fungi</taxon>
        <taxon>Dikarya</taxon>
        <taxon>Basidiomycota</taxon>
        <taxon>Agaricomycotina</taxon>
        <taxon>Agaricomycetes</taxon>
        <taxon>Agaricomycetidae</taxon>
        <taxon>Agaricales</taxon>
        <taxon>Marasmiineae</taxon>
        <taxon>Marasmiaceae</taxon>
        <taxon>Marasmius</taxon>
    </lineage>
</organism>
<dbReference type="KEGG" id="more:E1B28_008495"/>
<dbReference type="RefSeq" id="XP_043008591.1">
    <property type="nucleotide sequence ID" value="XM_043153307.1"/>
</dbReference>
<keyword evidence="1" id="KW-0732">Signal</keyword>
<dbReference type="Gene3D" id="3.20.20.80">
    <property type="entry name" value="Glycosidases"/>
    <property type="match status" value="1"/>
</dbReference>
<evidence type="ECO:0000313" key="3">
    <source>
        <dbReference type="Proteomes" id="UP001049176"/>
    </source>
</evidence>
<evidence type="ECO:0000256" key="1">
    <source>
        <dbReference type="SAM" id="SignalP"/>
    </source>
</evidence>
<feature type="chain" id="PRO_5040194166" evidence="1">
    <location>
        <begin position="29"/>
        <end position="145"/>
    </location>
</feature>
<accession>A0A9P7RZQ2</accession>
<protein>
    <submittedName>
        <fullName evidence="2">Uncharacterized protein</fullName>
    </submittedName>
</protein>
<gene>
    <name evidence="2" type="ORF">E1B28_008495</name>
</gene>